<evidence type="ECO:0000313" key="3">
    <source>
        <dbReference type="Proteomes" id="UP000198415"/>
    </source>
</evidence>
<sequence length="90" mass="8598">MKTSARILMIGVGLVAGAALGSGPVLATAASAAPGGTEVAAVHSWYPGVGFVGVAGIDAGLPGLWGNGLYGAGLGCCPVGGWYGAGPWAW</sequence>
<name>A0A238Y5U0_9ACTN</name>
<evidence type="ECO:0000313" key="2">
    <source>
        <dbReference type="EMBL" id="SNR66636.1"/>
    </source>
</evidence>
<dbReference type="EMBL" id="FZNR01000004">
    <property type="protein sequence ID" value="SNR66636.1"/>
    <property type="molecule type" value="Genomic_DNA"/>
</dbReference>
<feature type="signal peptide" evidence="1">
    <location>
        <begin position="1"/>
        <end position="27"/>
    </location>
</feature>
<gene>
    <name evidence="2" type="ORF">SAMN06264365_104300</name>
</gene>
<keyword evidence="3" id="KW-1185">Reference proteome</keyword>
<keyword evidence="1" id="KW-0732">Signal</keyword>
<protein>
    <submittedName>
        <fullName evidence="2">Uncharacterized protein</fullName>
    </submittedName>
</protein>
<evidence type="ECO:0000256" key="1">
    <source>
        <dbReference type="SAM" id="SignalP"/>
    </source>
</evidence>
<proteinExistence type="predicted"/>
<dbReference type="Proteomes" id="UP000198415">
    <property type="component" value="Unassembled WGS sequence"/>
</dbReference>
<organism evidence="2 3">
    <name type="scientific">Actinoplanes regularis</name>
    <dbReference type="NCBI Taxonomy" id="52697"/>
    <lineage>
        <taxon>Bacteria</taxon>
        <taxon>Bacillati</taxon>
        <taxon>Actinomycetota</taxon>
        <taxon>Actinomycetes</taxon>
        <taxon>Micromonosporales</taxon>
        <taxon>Micromonosporaceae</taxon>
        <taxon>Actinoplanes</taxon>
    </lineage>
</organism>
<accession>A0A238Y5U0</accession>
<feature type="chain" id="PRO_5038389968" evidence="1">
    <location>
        <begin position="28"/>
        <end position="90"/>
    </location>
</feature>
<reference evidence="2 3" key="1">
    <citation type="submission" date="2017-06" db="EMBL/GenBank/DDBJ databases">
        <authorList>
            <person name="Kim H.J."/>
            <person name="Triplett B.A."/>
        </authorList>
    </citation>
    <scope>NUCLEOTIDE SEQUENCE [LARGE SCALE GENOMIC DNA]</scope>
    <source>
        <strain evidence="2 3">DSM 43151</strain>
    </source>
</reference>
<dbReference type="AlphaFoldDB" id="A0A238Y5U0"/>